<evidence type="ECO:0000256" key="1">
    <source>
        <dbReference type="SAM" id="MobiDB-lite"/>
    </source>
</evidence>
<evidence type="ECO:0000313" key="2">
    <source>
        <dbReference type="EMBL" id="CAE8609812.1"/>
    </source>
</evidence>
<evidence type="ECO:0008006" key="4">
    <source>
        <dbReference type="Google" id="ProtNLM"/>
    </source>
</evidence>
<dbReference type="InterPro" id="IPR052145">
    <property type="entry name" value="Mediator/Homeobox_domain"/>
</dbReference>
<proteinExistence type="predicted"/>
<evidence type="ECO:0000313" key="3">
    <source>
        <dbReference type="Proteomes" id="UP000654075"/>
    </source>
</evidence>
<dbReference type="PANTHER" id="PTHR24330:SF19">
    <property type="entry name" value="MEDIATOR OF RNA POLYMERASE II TRANSCRIPTION SUBUNIT 29"/>
    <property type="match status" value="1"/>
</dbReference>
<feature type="region of interest" description="Disordered" evidence="1">
    <location>
        <begin position="461"/>
        <end position="491"/>
    </location>
</feature>
<organism evidence="2 3">
    <name type="scientific">Polarella glacialis</name>
    <name type="common">Dinoflagellate</name>
    <dbReference type="NCBI Taxonomy" id="89957"/>
    <lineage>
        <taxon>Eukaryota</taxon>
        <taxon>Sar</taxon>
        <taxon>Alveolata</taxon>
        <taxon>Dinophyceae</taxon>
        <taxon>Suessiales</taxon>
        <taxon>Suessiaceae</taxon>
        <taxon>Polarella</taxon>
    </lineage>
</organism>
<reference evidence="2" key="1">
    <citation type="submission" date="2021-02" db="EMBL/GenBank/DDBJ databases">
        <authorList>
            <person name="Dougan E. K."/>
            <person name="Rhodes N."/>
            <person name="Thang M."/>
            <person name="Chan C."/>
        </authorList>
    </citation>
    <scope>NUCLEOTIDE SEQUENCE</scope>
</reference>
<dbReference type="Proteomes" id="UP000654075">
    <property type="component" value="Unassembled WGS sequence"/>
</dbReference>
<feature type="region of interest" description="Disordered" evidence="1">
    <location>
        <begin position="50"/>
        <end position="114"/>
    </location>
</feature>
<dbReference type="EMBL" id="CAJNNV010024417">
    <property type="protein sequence ID" value="CAE8609812.1"/>
    <property type="molecule type" value="Genomic_DNA"/>
</dbReference>
<feature type="region of interest" description="Disordered" evidence="1">
    <location>
        <begin position="376"/>
        <end position="406"/>
    </location>
</feature>
<comment type="caution">
    <text evidence="2">The sequence shown here is derived from an EMBL/GenBank/DDBJ whole genome shotgun (WGS) entry which is preliminary data.</text>
</comment>
<dbReference type="PANTHER" id="PTHR24330">
    <property type="entry name" value="HOMEOBOX PROTEIN BARH-LIKE"/>
    <property type="match status" value="1"/>
</dbReference>
<keyword evidence="3" id="KW-1185">Reference proteome</keyword>
<feature type="compositionally biased region" description="Low complexity" evidence="1">
    <location>
        <begin position="63"/>
        <end position="77"/>
    </location>
</feature>
<dbReference type="AlphaFoldDB" id="A0A813F6D7"/>
<protein>
    <recommendedName>
        <fullName evidence="4">C3H1-type domain-containing protein</fullName>
    </recommendedName>
</protein>
<feature type="compositionally biased region" description="Polar residues" evidence="1">
    <location>
        <begin position="50"/>
        <end position="62"/>
    </location>
</feature>
<feature type="compositionally biased region" description="Low complexity" evidence="1">
    <location>
        <begin position="461"/>
        <end position="487"/>
    </location>
</feature>
<accession>A0A813F6D7</accession>
<feature type="region of interest" description="Disordered" evidence="1">
    <location>
        <begin position="312"/>
        <end position="355"/>
    </location>
</feature>
<sequence>MSAPIGDFADNCQLCLVAIGCACDRGIPFCLNCSGQVPLARAHRLSRNSGPYININSNNEPIQQQQRQQQKQQQQQQEQHEQQEQELQQEQLQQHDSHISKKRRKQLQQERQQQQRQQLQQQQQQQIRQHQLHQQHQLLEQQLIAGITTPDADMATPVLSEISTIAAAVTPGSSLADEESITVVAVRSSSISFWRGRVSTTAAEFPSTSTRPALRRGNGFTIPNMFSELEDSDSEVDVESTGALIAPEAKPWTETHSYPLTVLTHPEPISQRMGMVSSEPQDLQVTGRGRPFTDAIPLSQVECYSGAAAAAPGTKALSTEADLDSTRADEDWSSSTYCRGWRPTVPPYDSEVAEPPRTYSDRIWLPRLGVSTAITRQQQQQQREHFQRQQQQQQQPSPDTVRRRQELSSSIEARIIGNDNDNNNNNNNSNNFKIRMCSHRACRMGLQCSFAHGEVELSNNNSDSNNFKTGNNNTNHNNNNNGSSNNNDLDASKFKTQSRRNCTRGSCRRSWCAFAHGEVEIRYSNKDNNHTTTATTK</sequence>
<gene>
    <name evidence="2" type="ORF">PGLA1383_LOCUS27640</name>
</gene>
<name>A0A813F6D7_POLGL</name>